<reference evidence="1 2" key="1">
    <citation type="journal article" date="2018" name="Proc. Natl. Acad. Sci. U.S.A.">
        <title>Draft genome sequence of Camellia sinensis var. sinensis provides insights into the evolution of the tea genome and tea quality.</title>
        <authorList>
            <person name="Wei C."/>
            <person name="Yang H."/>
            <person name="Wang S."/>
            <person name="Zhao J."/>
            <person name="Liu C."/>
            <person name="Gao L."/>
            <person name="Xia E."/>
            <person name="Lu Y."/>
            <person name="Tai Y."/>
            <person name="She G."/>
            <person name="Sun J."/>
            <person name="Cao H."/>
            <person name="Tong W."/>
            <person name="Gao Q."/>
            <person name="Li Y."/>
            <person name="Deng W."/>
            <person name="Jiang X."/>
            <person name="Wang W."/>
            <person name="Chen Q."/>
            <person name="Zhang S."/>
            <person name="Li H."/>
            <person name="Wu J."/>
            <person name="Wang P."/>
            <person name="Li P."/>
            <person name="Shi C."/>
            <person name="Zheng F."/>
            <person name="Jian J."/>
            <person name="Huang B."/>
            <person name="Shan D."/>
            <person name="Shi M."/>
            <person name="Fang C."/>
            <person name="Yue Y."/>
            <person name="Li F."/>
            <person name="Li D."/>
            <person name="Wei S."/>
            <person name="Han B."/>
            <person name="Jiang C."/>
            <person name="Yin Y."/>
            <person name="Xia T."/>
            <person name="Zhang Z."/>
            <person name="Bennetzen J.L."/>
            <person name="Zhao S."/>
            <person name="Wan X."/>
        </authorList>
    </citation>
    <scope>NUCLEOTIDE SEQUENCE [LARGE SCALE GENOMIC DNA]</scope>
    <source>
        <strain evidence="2">cv. Shuchazao</strain>
        <tissue evidence="1">Leaf</tissue>
    </source>
</reference>
<dbReference type="AlphaFoldDB" id="A0A4S4D1T2"/>
<name>A0A4S4D1T2_CAMSN</name>
<gene>
    <name evidence="1" type="ORF">TEA_025306</name>
</gene>
<protein>
    <submittedName>
        <fullName evidence="1">Uncharacterized protein</fullName>
    </submittedName>
</protein>
<sequence>MLKREAVEAAHQKCMQMPRIIHLREAAATGANGERSGDHMEIPNLEAQKQLDQVDSHDNCWLAYDKDFMLLFKNRSRAYRWRLRQCVQEFISLRKIVGLDCSTNFSQDVTNDTEEEIFRREACLEALCPNRTCVVSFS</sequence>
<accession>A0A4S4D1T2</accession>
<dbReference type="Proteomes" id="UP000306102">
    <property type="component" value="Unassembled WGS sequence"/>
</dbReference>
<evidence type="ECO:0000313" key="1">
    <source>
        <dbReference type="EMBL" id="THF95713.1"/>
    </source>
</evidence>
<organism evidence="1 2">
    <name type="scientific">Camellia sinensis var. sinensis</name>
    <name type="common">China tea</name>
    <dbReference type="NCBI Taxonomy" id="542762"/>
    <lineage>
        <taxon>Eukaryota</taxon>
        <taxon>Viridiplantae</taxon>
        <taxon>Streptophyta</taxon>
        <taxon>Embryophyta</taxon>
        <taxon>Tracheophyta</taxon>
        <taxon>Spermatophyta</taxon>
        <taxon>Magnoliopsida</taxon>
        <taxon>eudicotyledons</taxon>
        <taxon>Gunneridae</taxon>
        <taxon>Pentapetalae</taxon>
        <taxon>asterids</taxon>
        <taxon>Ericales</taxon>
        <taxon>Theaceae</taxon>
        <taxon>Camellia</taxon>
    </lineage>
</organism>
<evidence type="ECO:0000313" key="2">
    <source>
        <dbReference type="Proteomes" id="UP000306102"/>
    </source>
</evidence>
<keyword evidence="2" id="KW-1185">Reference proteome</keyword>
<dbReference type="EMBL" id="SDRB02013189">
    <property type="protein sequence ID" value="THF95713.1"/>
    <property type="molecule type" value="Genomic_DNA"/>
</dbReference>
<comment type="caution">
    <text evidence="1">The sequence shown here is derived from an EMBL/GenBank/DDBJ whole genome shotgun (WGS) entry which is preliminary data.</text>
</comment>
<proteinExistence type="predicted"/>